<accession>A0A8H3FNW0</accession>
<proteinExistence type="predicted"/>
<feature type="compositionally biased region" description="Basic and acidic residues" evidence="1">
    <location>
        <begin position="106"/>
        <end position="116"/>
    </location>
</feature>
<name>A0A8H3FNW0_9LECA</name>
<evidence type="ECO:0000313" key="2">
    <source>
        <dbReference type="EMBL" id="CAF9927255.1"/>
    </source>
</evidence>
<dbReference type="AlphaFoldDB" id="A0A8H3FNW0"/>
<feature type="region of interest" description="Disordered" evidence="1">
    <location>
        <begin position="1"/>
        <end position="34"/>
    </location>
</feature>
<feature type="compositionally biased region" description="Acidic residues" evidence="1">
    <location>
        <begin position="132"/>
        <end position="160"/>
    </location>
</feature>
<sequence length="160" mass="18552">MPPRIPRTPAGRARWHAQQAFRRRNRNAPPPPPKLTKLARTLKLRSLAARAILKAGGELPERLRNSIIHPRKDYRGTKHETEMWLNFLDQYYPDLADLYHEREWRRDGRISDRSESEEVEEEQGEEVNGGEVVEEGEVVQGEEEEARGGDDIEEDTNMAE</sequence>
<protein>
    <submittedName>
        <fullName evidence="2">Uncharacterized protein</fullName>
    </submittedName>
</protein>
<gene>
    <name evidence="2" type="ORF">HETSPECPRED_006535</name>
</gene>
<organism evidence="2 3">
    <name type="scientific">Heterodermia speciosa</name>
    <dbReference type="NCBI Taxonomy" id="116794"/>
    <lineage>
        <taxon>Eukaryota</taxon>
        <taxon>Fungi</taxon>
        <taxon>Dikarya</taxon>
        <taxon>Ascomycota</taxon>
        <taxon>Pezizomycotina</taxon>
        <taxon>Lecanoromycetes</taxon>
        <taxon>OSLEUM clade</taxon>
        <taxon>Lecanoromycetidae</taxon>
        <taxon>Caliciales</taxon>
        <taxon>Physciaceae</taxon>
        <taxon>Heterodermia</taxon>
    </lineage>
</organism>
<evidence type="ECO:0000256" key="1">
    <source>
        <dbReference type="SAM" id="MobiDB-lite"/>
    </source>
</evidence>
<feature type="region of interest" description="Disordered" evidence="1">
    <location>
        <begin position="106"/>
        <end position="160"/>
    </location>
</feature>
<dbReference type="EMBL" id="CAJPDS010000044">
    <property type="protein sequence ID" value="CAF9927255.1"/>
    <property type="molecule type" value="Genomic_DNA"/>
</dbReference>
<comment type="caution">
    <text evidence="2">The sequence shown here is derived from an EMBL/GenBank/DDBJ whole genome shotgun (WGS) entry which is preliminary data.</text>
</comment>
<evidence type="ECO:0000313" key="3">
    <source>
        <dbReference type="Proteomes" id="UP000664521"/>
    </source>
</evidence>
<keyword evidence="3" id="KW-1185">Reference proteome</keyword>
<reference evidence="2" key="1">
    <citation type="submission" date="2021-03" db="EMBL/GenBank/DDBJ databases">
        <authorList>
            <person name="Tagirdzhanova G."/>
        </authorList>
    </citation>
    <scope>NUCLEOTIDE SEQUENCE</scope>
</reference>
<dbReference type="Proteomes" id="UP000664521">
    <property type="component" value="Unassembled WGS sequence"/>
</dbReference>